<dbReference type="Gene3D" id="3.55.50.30">
    <property type="match status" value="1"/>
</dbReference>
<gene>
    <name evidence="9" type="ORF">ALO92_03067</name>
    <name evidence="10" type="ORF">SAMN05216596_102103</name>
</gene>
<feature type="compositionally biased region" description="Polar residues" evidence="5">
    <location>
        <begin position="256"/>
        <end position="265"/>
    </location>
</feature>
<dbReference type="RefSeq" id="WP_032612077.1">
    <property type="nucleotide sequence ID" value="NZ_FNJH01000002.1"/>
</dbReference>
<organism evidence="9 11">
    <name type="scientific">Pseudomonas congelans</name>
    <dbReference type="NCBI Taxonomy" id="200452"/>
    <lineage>
        <taxon>Bacteria</taxon>
        <taxon>Pseudomonadati</taxon>
        <taxon>Pseudomonadota</taxon>
        <taxon>Gammaproteobacteria</taxon>
        <taxon>Pseudomonadales</taxon>
        <taxon>Pseudomonadaceae</taxon>
        <taxon>Pseudomonas</taxon>
    </lineage>
</organism>
<reference evidence="10 12" key="2">
    <citation type="submission" date="2016-10" db="EMBL/GenBank/DDBJ databases">
        <authorList>
            <person name="Varghese N."/>
            <person name="Submissions S."/>
        </authorList>
    </citation>
    <scope>NUCLEOTIDE SEQUENCE [LARGE SCALE GENOMIC DNA]</scope>
    <source>
        <strain evidence="10 12">DSM 14939</strain>
    </source>
</reference>
<dbReference type="PRINTS" id="PR01337">
    <property type="entry name" value="TYPE3OMGPROT"/>
</dbReference>
<evidence type="ECO:0000256" key="2">
    <source>
        <dbReference type="ARBA" id="ARBA00022729"/>
    </source>
</evidence>
<dbReference type="Pfam" id="PF03958">
    <property type="entry name" value="Secretin_N"/>
    <property type="match status" value="2"/>
</dbReference>
<comment type="subcellular location">
    <subcellularLocation>
        <location evidence="1 4">Cell outer membrane</location>
    </subcellularLocation>
</comment>
<accession>A0A0P9MFB6</accession>
<evidence type="ECO:0000256" key="6">
    <source>
        <dbReference type="SAM" id="SignalP"/>
    </source>
</evidence>
<dbReference type="InterPro" id="IPR004846">
    <property type="entry name" value="T2SS/T3SS_dom"/>
</dbReference>
<feature type="domain" description="Type II/III secretion system secretin-like" evidence="7">
    <location>
        <begin position="374"/>
        <end position="535"/>
    </location>
</feature>
<feature type="domain" description="NolW-like" evidence="8">
    <location>
        <begin position="116"/>
        <end position="163"/>
    </location>
</feature>
<evidence type="ECO:0000313" key="11">
    <source>
        <dbReference type="Proteomes" id="UP000050411"/>
    </source>
</evidence>
<reference evidence="9 11" key="1">
    <citation type="submission" date="2015-09" db="EMBL/GenBank/DDBJ databases">
        <title>Genome announcement of multiple Pseudomonas syringae strains.</title>
        <authorList>
            <person name="Thakur S."/>
            <person name="Wang P.W."/>
            <person name="Gong Y."/>
            <person name="Weir B.S."/>
            <person name="Guttman D.S."/>
        </authorList>
    </citation>
    <scope>NUCLEOTIDE SEQUENCE [LARGE SCALE GENOMIC DNA]</scope>
    <source>
        <strain evidence="9 11">ICMP19117</strain>
    </source>
</reference>
<dbReference type="InterPro" id="IPR005644">
    <property type="entry name" value="NolW-like"/>
</dbReference>
<dbReference type="PATRIC" id="fig|200452.3.peg.3681"/>
<dbReference type="InterPro" id="IPR050810">
    <property type="entry name" value="Bact_Secretion_Sys_Channel"/>
</dbReference>
<evidence type="ECO:0000313" key="9">
    <source>
        <dbReference type="EMBL" id="KPW82083.1"/>
    </source>
</evidence>
<dbReference type="Proteomes" id="UP000050411">
    <property type="component" value="Unassembled WGS sequence"/>
</dbReference>
<comment type="similarity">
    <text evidence="3">Belongs to the bacterial secretin family.</text>
</comment>
<feature type="domain" description="NolW-like" evidence="8">
    <location>
        <begin position="177"/>
        <end position="315"/>
    </location>
</feature>
<dbReference type="PANTHER" id="PTHR30332">
    <property type="entry name" value="PROBABLE GENERAL SECRETION PATHWAY PROTEIN D"/>
    <property type="match status" value="1"/>
</dbReference>
<dbReference type="NCBIfam" id="TIGR02516">
    <property type="entry name" value="type_III_yscC"/>
    <property type="match status" value="1"/>
</dbReference>
<name>A0A0P9MFB6_9PSED</name>
<evidence type="ECO:0000313" key="10">
    <source>
        <dbReference type="EMBL" id="SDO87854.1"/>
    </source>
</evidence>
<dbReference type="AlphaFoldDB" id="A0A0P9MFB6"/>
<feature type="region of interest" description="Disordered" evidence="5">
    <location>
        <begin position="256"/>
        <end position="280"/>
    </location>
</feature>
<evidence type="ECO:0000256" key="3">
    <source>
        <dbReference type="RuleBase" id="RU004003"/>
    </source>
</evidence>
<feature type="signal peptide" evidence="6">
    <location>
        <begin position="1"/>
        <end position="23"/>
    </location>
</feature>
<dbReference type="Gene3D" id="3.30.1370.120">
    <property type="match status" value="2"/>
</dbReference>
<dbReference type="Pfam" id="PF00263">
    <property type="entry name" value="Secretin"/>
    <property type="match status" value="1"/>
</dbReference>
<keyword evidence="2 6" id="KW-0732">Signal</keyword>
<dbReference type="EMBL" id="LJQB01000086">
    <property type="protein sequence ID" value="KPW82083.1"/>
    <property type="molecule type" value="Genomic_DNA"/>
</dbReference>
<evidence type="ECO:0000313" key="12">
    <source>
        <dbReference type="Proteomes" id="UP000183042"/>
    </source>
</evidence>
<proteinExistence type="inferred from homology"/>
<dbReference type="InterPro" id="IPR003522">
    <property type="entry name" value="T3SS_OM_pore_YscC"/>
</dbReference>
<dbReference type="GO" id="GO:0015627">
    <property type="term" value="C:type II protein secretion system complex"/>
    <property type="evidence" value="ECO:0007669"/>
    <property type="project" value="TreeGrafter"/>
</dbReference>
<sequence>MARTAWTCLPLMAAMLWATPTLAVVPEQWRDTPYAYDAKNAPLSQVLNDFAESFGVKLEAEGISGTVNGRMRSESPEAFLDRLGLEHKFQWFVYNNSLYVSPLDQQQSKRIEVDEKSVDDLSEALTDVGLLDKRFGWGALPEQGVVLVRGPRKYVELIEDFSKKQKSRDEKQEVIYLPLRFANAADRPIKYRGESLKIDGVATLLRNLLERRASSLGGGALNADALRSGTLPMAGMGGFGADASNFPQLFDDSRSSEFAGQNYQPPSEDEQRSSRSRSHIRVEADVRNNAVLIYDAPERRSIYKDLVEELDKPRNVIEIDAIIVDVDRSQMDELSSNWGLSAGNFSGGANIAENGRSSTMFVQDQDKFFAGLRALEGNGSATVIGNPSVLTLENQPAVIDFSQTEILEAVGERVANFQPLTAGTSLQVIPRSITASGAKNQMIQLVVDIEDGQIEESNIRAEQPSVRRGNVSTQAVIAEKASLVVGGFHVYENNERTKKVPYLSAIPILGKLLFTARERGQSNRERLFILTPRLVGDQVNPMRYIDYGNPNHVQDRLNKIKERREGAEQPNRTVVSNALSEMIRGTVPAGFTSASIPLRPETLCDGNPALQLDPRRAQWYASDQGFGIAVALVRNTTDKPQRVDEAGCGGRYVVGVSVWPNAWVPPGGEAEVFIALRPPKVNSGAPSRRSLLTTAAEVRQP</sequence>
<protein>
    <submittedName>
        <fullName evidence="9">HrcC</fullName>
    </submittedName>
    <submittedName>
        <fullName evidence="10">Type III secretion protein C</fullName>
    </submittedName>
</protein>
<feature type="region of interest" description="Disordered" evidence="5">
    <location>
        <begin position="682"/>
        <end position="701"/>
    </location>
</feature>
<dbReference type="GO" id="GO:0009279">
    <property type="term" value="C:cell outer membrane"/>
    <property type="evidence" value="ECO:0007669"/>
    <property type="project" value="UniProtKB-SubCell"/>
</dbReference>
<keyword evidence="4" id="KW-0813">Transport</keyword>
<evidence type="ECO:0000259" key="8">
    <source>
        <dbReference type="Pfam" id="PF03958"/>
    </source>
</evidence>
<dbReference type="EMBL" id="FNJH01000002">
    <property type="protein sequence ID" value="SDO87854.1"/>
    <property type="molecule type" value="Genomic_DNA"/>
</dbReference>
<evidence type="ECO:0000256" key="1">
    <source>
        <dbReference type="ARBA" id="ARBA00004442"/>
    </source>
</evidence>
<comment type="caution">
    <text evidence="9">The sequence shown here is derived from an EMBL/GenBank/DDBJ whole genome shotgun (WGS) entry which is preliminary data.</text>
</comment>
<evidence type="ECO:0000259" key="7">
    <source>
        <dbReference type="Pfam" id="PF00263"/>
    </source>
</evidence>
<dbReference type="GeneID" id="65074657"/>
<dbReference type="Proteomes" id="UP000183042">
    <property type="component" value="Unassembled WGS sequence"/>
</dbReference>
<dbReference type="PANTHER" id="PTHR30332:SF5">
    <property type="entry name" value="SPI-1 TYPE 3 SECRETION SYSTEM SECRETIN"/>
    <property type="match status" value="1"/>
</dbReference>
<evidence type="ECO:0000256" key="5">
    <source>
        <dbReference type="SAM" id="MobiDB-lite"/>
    </source>
</evidence>
<dbReference type="InterPro" id="IPR038591">
    <property type="entry name" value="NolW-like_sf"/>
</dbReference>
<keyword evidence="12" id="KW-1185">Reference proteome</keyword>
<feature type="chain" id="PRO_5006163190" evidence="6">
    <location>
        <begin position="24"/>
        <end position="701"/>
    </location>
</feature>
<evidence type="ECO:0000256" key="4">
    <source>
        <dbReference type="RuleBase" id="RU004004"/>
    </source>
</evidence>
<dbReference type="GO" id="GO:0009306">
    <property type="term" value="P:protein secretion"/>
    <property type="evidence" value="ECO:0007669"/>
    <property type="project" value="InterPro"/>
</dbReference>